<dbReference type="InterPro" id="IPR011009">
    <property type="entry name" value="Kinase-like_dom_sf"/>
</dbReference>
<organism evidence="2 3">
    <name type="scientific">Streptomyces malaysiensis</name>
    <dbReference type="NCBI Taxonomy" id="92644"/>
    <lineage>
        <taxon>Bacteria</taxon>
        <taxon>Bacillati</taxon>
        <taxon>Actinomycetota</taxon>
        <taxon>Actinomycetes</taxon>
        <taxon>Kitasatosporales</taxon>
        <taxon>Streptomycetaceae</taxon>
        <taxon>Streptomyces</taxon>
        <taxon>Streptomyces violaceusniger group</taxon>
    </lineage>
</organism>
<accession>A0A7X6AZ39</accession>
<sequence length="162" mass="18934">MDRTDRRIEAATAIPDDDREFLRKRGQELCDRIAALHFDSEKGPVHGDAHVQNLMVDRKGRVILIDLERFSFDHPEWDLMVTATEHYSLGWQTRKQYADFVGSYGRDLRDWSGFPTLRAVQEFNMTTWLMQNVSESTEVAEEYARRIASLREDDTPRNWSPG</sequence>
<dbReference type="InterPro" id="IPR002575">
    <property type="entry name" value="Aminoglycoside_PTrfase"/>
</dbReference>
<evidence type="ECO:0000259" key="1">
    <source>
        <dbReference type="Pfam" id="PF01636"/>
    </source>
</evidence>
<keyword evidence="2" id="KW-0808">Transferase</keyword>
<dbReference type="SUPFAM" id="SSF56112">
    <property type="entry name" value="Protein kinase-like (PK-like)"/>
    <property type="match status" value="1"/>
</dbReference>
<dbReference type="EMBL" id="JAALLH010000001">
    <property type="protein sequence ID" value="NIY67041.1"/>
    <property type="molecule type" value="Genomic_DNA"/>
</dbReference>
<feature type="domain" description="Aminoglycoside phosphotransferase" evidence="1">
    <location>
        <begin position="5"/>
        <end position="110"/>
    </location>
</feature>
<evidence type="ECO:0000313" key="3">
    <source>
        <dbReference type="Proteomes" id="UP000536624"/>
    </source>
</evidence>
<dbReference type="Pfam" id="PF01636">
    <property type="entry name" value="APH"/>
    <property type="match status" value="1"/>
</dbReference>
<dbReference type="AlphaFoldDB" id="A0A7X6AZ39"/>
<protein>
    <submittedName>
        <fullName evidence="2">Detoxifying phosphotransferase</fullName>
    </submittedName>
</protein>
<name>A0A7X6AZ39_STRMQ</name>
<proteinExistence type="predicted"/>
<dbReference type="Proteomes" id="UP000536624">
    <property type="component" value="Unassembled WGS sequence"/>
</dbReference>
<gene>
    <name evidence="2" type="ORF">SMALB_5079</name>
</gene>
<reference evidence="2 3" key="1">
    <citation type="submission" date="2020-02" db="EMBL/GenBank/DDBJ databases">
        <title>Streptomyces malaysiensis DSM14702 (JHCC583434, PFL_A843) Genome sequencing and assembly.</title>
        <authorList>
            <person name="Samborskyy M."/>
        </authorList>
    </citation>
    <scope>NUCLEOTIDE SEQUENCE [LARGE SCALE GENOMIC DNA]</scope>
    <source>
        <strain evidence="2 3">DSM 14702</strain>
    </source>
</reference>
<dbReference type="Gene3D" id="1.10.510.10">
    <property type="entry name" value="Transferase(Phosphotransferase) domain 1"/>
    <property type="match status" value="1"/>
</dbReference>
<evidence type="ECO:0000313" key="2">
    <source>
        <dbReference type="EMBL" id="NIY67041.1"/>
    </source>
</evidence>
<comment type="caution">
    <text evidence="2">The sequence shown here is derived from an EMBL/GenBank/DDBJ whole genome shotgun (WGS) entry which is preliminary data.</text>
</comment>
<dbReference type="GO" id="GO:0016740">
    <property type="term" value="F:transferase activity"/>
    <property type="evidence" value="ECO:0007669"/>
    <property type="project" value="UniProtKB-KW"/>
</dbReference>